<dbReference type="Proteomes" id="UP000326921">
    <property type="component" value="Chromosome"/>
</dbReference>
<dbReference type="PRINTS" id="PR00039">
    <property type="entry name" value="HTHLYSR"/>
</dbReference>
<dbReference type="KEGG" id="sphe:GFH32_04670"/>
<dbReference type="FunFam" id="1.10.10.10:FF:000001">
    <property type="entry name" value="LysR family transcriptional regulator"/>
    <property type="match status" value="1"/>
</dbReference>
<dbReference type="Pfam" id="PF03466">
    <property type="entry name" value="LysR_substrate"/>
    <property type="match status" value="1"/>
</dbReference>
<dbReference type="PANTHER" id="PTHR30346">
    <property type="entry name" value="TRANSCRIPTIONAL DUAL REGULATOR HCAR-RELATED"/>
    <property type="match status" value="1"/>
</dbReference>
<evidence type="ECO:0000256" key="1">
    <source>
        <dbReference type="ARBA" id="ARBA00009437"/>
    </source>
</evidence>
<dbReference type="InterPro" id="IPR036390">
    <property type="entry name" value="WH_DNA-bd_sf"/>
</dbReference>
<dbReference type="CDD" id="cd08414">
    <property type="entry name" value="PBP2_LTTR_aromatics_like"/>
    <property type="match status" value="1"/>
</dbReference>
<evidence type="ECO:0000259" key="5">
    <source>
        <dbReference type="PROSITE" id="PS50931"/>
    </source>
</evidence>
<gene>
    <name evidence="6" type="ORF">GFH32_04670</name>
</gene>
<name>A0A5Q0Q8D9_9SPHI</name>
<dbReference type="InterPro" id="IPR000847">
    <property type="entry name" value="LysR_HTH_N"/>
</dbReference>
<organism evidence="6 7">
    <name type="scientific">Sphingobacterium zhuxiongii</name>
    <dbReference type="NCBI Taxonomy" id="2662364"/>
    <lineage>
        <taxon>Bacteria</taxon>
        <taxon>Pseudomonadati</taxon>
        <taxon>Bacteroidota</taxon>
        <taxon>Sphingobacteriia</taxon>
        <taxon>Sphingobacteriales</taxon>
        <taxon>Sphingobacteriaceae</taxon>
        <taxon>Sphingobacterium</taxon>
    </lineage>
</organism>
<dbReference type="Pfam" id="PF00126">
    <property type="entry name" value="HTH_1"/>
    <property type="match status" value="1"/>
</dbReference>
<comment type="similarity">
    <text evidence="1">Belongs to the LysR transcriptional regulatory family.</text>
</comment>
<protein>
    <submittedName>
        <fullName evidence="6">LysR family transcriptional regulator</fullName>
    </submittedName>
</protein>
<keyword evidence="4" id="KW-0804">Transcription</keyword>
<dbReference type="SUPFAM" id="SSF46785">
    <property type="entry name" value="Winged helix' DNA-binding domain"/>
    <property type="match status" value="1"/>
</dbReference>
<evidence type="ECO:0000256" key="3">
    <source>
        <dbReference type="ARBA" id="ARBA00023125"/>
    </source>
</evidence>
<keyword evidence="3" id="KW-0238">DNA-binding</keyword>
<dbReference type="GO" id="GO:0003700">
    <property type="term" value="F:DNA-binding transcription factor activity"/>
    <property type="evidence" value="ECO:0007669"/>
    <property type="project" value="InterPro"/>
</dbReference>
<dbReference type="Gene3D" id="1.10.10.10">
    <property type="entry name" value="Winged helix-like DNA-binding domain superfamily/Winged helix DNA-binding domain"/>
    <property type="match status" value="1"/>
</dbReference>
<dbReference type="PANTHER" id="PTHR30346:SF28">
    <property type="entry name" value="HTH-TYPE TRANSCRIPTIONAL REGULATOR CYNR"/>
    <property type="match status" value="1"/>
</dbReference>
<reference evidence="6 7" key="1">
    <citation type="submission" date="2019-10" db="EMBL/GenBank/DDBJ databases">
        <authorList>
            <person name="Dong K."/>
        </authorList>
    </citation>
    <scope>NUCLEOTIDE SEQUENCE [LARGE SCALE GENOMIC DNA]</scope>
    <source>
        <strain evidence="7">dk4302</strain>
    </source>
</reference>
<evidence type="ECO:0000256" key="4">
    <source>
        <dbReference type="ARBA" id="ARBA00023163"/>
    </source>
</evidence>
<sequence length="293" mass="33141">MEIRHLQYFNVLANELHFGRAAKRLCITQPPLSRQIKELEEELGVILFLRNNKRVELTEAGKYFLGRSQEVLQMLEASKMATKKYADSFAGDFSLGFISTTPKWFIADLIRNLKNVYPLLSISLIEQSTLEQVGAVERGELDIGIVRGHIFSVHLQVDLLFHDQLCIVGPQGASFDLAILKDAEFISFKKAYAATYYQQSLEYCERLGFQPRVTHQCNNMNAILELVALGVGYAVCPIRFLDKRKLSTLAIHSSSDICINSDVKLIYRTAEGGEVKPKIIDYLKLTAKDLFSL</sequence>
<keyword evidence="7" id="KW-1185">Reference proteome</keyword>
<feature type="domain" description="HTH lysR-type" evidence="5">
    <location>
        <begin position="1"/>
        <end position="58"/>
    </location>
</feature>
<dbReference type="EMBL" id="CP045652">
    <property type="protein sequence ID" value="QGA25656.1"/>
    <property type="molecule type" value="Genomic_DNA"/>
</dbReference>
<dbReference type="GO" id="GO:0032993">
    <property type="term" value="C:protein-DNA complex"/>
    <property type="evidence" value="ECO:0007669"/>
    <property type="project" value="TreeGrafter"/>
</dbReference>
<dbReference type="InterPro" id="IPR036388">
    <property type="entry name" value="WH-like_DNA-bd_sf"/>
</dbReference>
<keyword evidence="2" id="KW-0805">Transcription regulation</keyword>
<dbReference type="SUPFAM" id="SSF53850">
    <property type="entry name" value="Periplasmic binding protein-like II"/>
    <property type="match status" value="1"/>
</dbReference>
<dbReference type="PROSITE" id="PS50931">
    <property type="entry name" value="HTH_LYSR"/>
    <property type="match status" value="1"/>
</dbReference>
<dbReference type="Gene3D" id="3.40.190.10">
    <property type="entry name" value="Periplasmic binding protein-like II"/>
    <property type="match status" value="2"/>
</dbReference>
<dbReference type="GO" id="GO:0003677">
    <property type="term" value="F:DNA binding"/>
    <property type="evidence" value="ECO:0007669"/>
    <property type="project" value="UniProtKB-KW"/>
</dbReference>
<accession>A0A5Q0Q8D9</accession>
<dbReference type="InterPro" id="IPR005119">
    <property type="entry name" value="LysR_subst-bd"/>
</dbReference>
<dbReference type="AlphaFoldDB" id="A0A5Q0Q8D9"/>
<evidence type="ECO:0000313" key="7">
    <source>
        <dbReference type="Proteomes" id="UP000326921"/>
    </source>
</evidence>
<proteinExistence type="inferred from homology"/>
<evidence type="ECO:0000256" key="2">
    <source>
        <dbReference type="ARBA" id="ARBA00023015"/>
    </source>
</evidence>
<dbReference type="RefSeq" id="WP_153509976.1">
    <property type="nucleotide sequence ID" value="NZ_CP045652.1"/>
</dbReference>
<evidence type="ECO:0000313" key="6">
    <source>
        <dbReference type="EMBL" id="QGA25656.1"/>
    </source>
</evidence>